<dbReference type="InterPro" id="IPR056555">
    <property type="entry name" value="NFD4_C"/>
</dbReference>
<evidence type="ECO:0000256" key="4">
    <source>
        <dbReference type="ARBA" id="ARBA00023136"/>
    </source>
</evidence>
<evidence type="ECO:0000256" key="2">
    <source>
        <dbReference type="ARBA" id="ARBA00022692"/>
    </source>
</evidence>
<dbReference type="PANTHER" id="PTHR21576:SF11">
    <property type="entry name" value="MAJOR FACILITATOR SUPERFAMILY PROTEIN"/>
    <property type="match status" value="1"/>
</dbReference>
<dbReference type="Gene3D" id="1.20.1250.20">
    <property type="entry name" value="MFS general substrate transporter like domains"/>
    <property type="match status" value="1"/>
</dbReference>
<dbReference type="OMA" id="WGCISLM"/>
<gene>
    <name evidence="6" type="ORF">TRIUR3_31057</name>
</gene>
<sequence>MRGCGNGSTRVDVDFPAPHVMYLRRGWKMFARIHSLTVGLVLYFKLMEGSLLSVKPPKTIFLKEHCVILPQLLLLKLIISEHSREHMVSLSVLLAVPMLIPAALKIRESMNKIWEAKRENRIHDLGTDDAVVVIEVMDLETKEEEIVVAEENPQEEIGGLQLLKKPDFWLYFFSYMFSGTLGLVFLNNLGQIAESRGLGQTSTLVSLSSSFGFFGRLLPSFMDYYSAKSGHSISRTGSMASLMAPMACAFFLLLNPGSVFLYASTAIIGTCTGAITSVAVSATSELFGAKNFGVNHNVLVSNIPVGSLCFGYFSAFLYQREAGARGAATCAGASCYQATFAIWGATCVVGTLLCVVLYVRSRSFAGRLPAGIVAVDSSIHPSNDVVACDGAKVAGSPKCCSVDFHTSTV</sequence>
<dbReference type="SUPFAM" id="SSF103473">
    <property type="entry name" value="MFS general substrate transporter"/>
    <property type="match status" value="1"/>
</dbReference>
<evidence type="ECO:0000256" key="1">
    <source>
        <dbReference type="ARBA" id="ARBA00004141"/>
    </source>
</evidence>
<dbReference type="PANTHER" id="PTHR21576">
    <property type="entry name" value="UNCHARACTERIZED NODULIN-LIKE PROTEIN"/>
    <property type="match status" value="1"/>
</dbReference>
<dbReference type="eggNOG" id="ENOG502QTGY">
    <property type="taxonomic scope" value="Eukaryota"/>
</dbReference>
<keyword evidence="2" id="KW-0812">Transmembrane</keyword>
<keyword evidence="4" id="KW-0472">Membrane</keyword>
<reference evidence="6" key="1">
    <citation type="journal article" date="2013" name="Nature">
        <title>Draft genome of the wheat A-genome progenitor Triticum urartu.</title>
        <authorList>
            <person name="Ling H.Q."/>
            <person name="Zhao S."/>
            <person name="Liu D."/>
            <person name="Wang J."/>
            <person name="Sun H."/>
            <person name="Zhang C."/>
            <person name="Fan H."/>
            <person name="Li D."/>
            <person name="Dong L."/>
            <person name="Tao Y."/>
            <person name="Gao C."/>
            <person name="Wu H."/>
            <person name="Li Y."/>
            <person name="Cui Y."/>
            <person name="Guo X."/>
            <person name="Zheng S."/>
            <person name="Wang B."/>
            <person name="Yu K."/>
            <person name="Liang Q."/>
            <person name="Yang W."/>
            <person name="Lou X."/>
            <person name="Chen J."/>
            <person name="Feng M."/>
            <person name="Jian J."/>
            <person name="Zhang X."/>
            <person name="Luo G."/>
            <person name="Jiang Y."/>
            <person name="Liu J."/>
            <person name="Wang Z."/>
            <person name="Sha Y."/>
            <person name="Zhang B."/>
            <person name="Wu H."/>
            <person name="Tang D."/>
            <person name="Shen Q."/>
            <person name="Xue P."/>
            <person name="Zou S."/>
            <person name="Wang X."/>
            <person name="Liu X."/>
            <person name="Wang F."/>
            <person name="Yang Y."/>
            <person name="An X."/>
            <person name="Dong Z."/>
            <person name="Zhang K."/>
            <person name="Zhang X."/>
            <person name="Luo M.C."/>
            <person name="Dvorak J."/>
            <person name="Tong Y."/>
            <person name="Wang J."/>
            <person name="Yang H."/>
            <person name="Li Z."/>
            <person name="Wang D."/>
            <person name="Zhang A."/>
            <person name="Wang J."/>
        </authorList>
    </citation>
    <scope>NUCLEOTIDE SEQUENCE</scope>
</reference>
<dbReference type="InterPro" id="IPR036259">
    <property type="entry name" value="MFS_trans_sf"/>
</dbReference>
<accession>M8AWI7</accession>
<organism evidence="6">
    <name type="scientific">Triticum urartu</name>
    <name type="common">Red wild einkorn</name>
    <name type="synonym">Crithodium urartu</name>
    <dbReference type="NCBI Taxonomy" id="4572"/>
    <lineage>
        <taxon>Eukaryota</taxon>
        <taxon>Viridiplantae</taxon>
        <taxon>Streptophyta</taxon>
        <taxon>Embryophyta</taxon>
        <taxon>Tracheophyta</taxon>
        <taxon>Spermatophyta</taxon>
        <taxon>Magnoliopsida</taxon>
        <taxon>Liliopsida</taxon>
        <taxon>Poales</taxon>
        <taxon>Poaceae</taxon>
        <taxon>BOP clade</taxon>
        <taxon>Pooideae</taxon>
        <taxon>Triticodae</taxon>
        <taxon>Triticeae</taxon>
        <taxon>Triticinae</taxon>
        <taxon>Triticum</taxon>
    </lineage>
</organism>
<proteinExistence type="predicted"/>
<evidence type="ECO:0000313" key="6">
    <source>
        <dbReference type="EMBL" id="EMS65449.1"/>
    </source>
</evidence>
<feature type="domain" description="NFD4 C-terminal" evidence="5">
    <location>
        <begin position="155"/>
        <end position="364"/>
    </location>
</feature>
<dbReference type="GO" id="GO:0016020">
    <property type="term" value="C:membrane"/>
    <property type="evidence" value="ECO:0007669"/>
    <property type="project" value="UniProtKB-SubCell"/>
</dbReference>
<evidence type="ECO:0000256" key="3">
    <source>
        <dbReference type="ARBA" id="ARBA00022989"/>
    </source>
</evidence>
<comment type="subcellular location">
    <subcellularLocation>
        <location evidence="1">Membrane</location>
        <topology evidence="1">Multi-pass membrane protein</topology>
    </subcellularLocation>
</comment>
<protein>
    <recommendedName>
        <fullName evidence="5">NFD4 C-terminal domain-containing protein</fullName>
    </recommendedName>
</protein>
<keyword evidence="3" id="KW-1133">Transmembrane helix</keyword>
<name>M8AWI7_TRIUA</name>
<dbReference type="AlphaFoldDB" id="M8AWI7"/>
<evidence type="ECO:0000259" key="5">
    <source>
        <dbReference type="Pfam" id="PF23262"/>
    </source>
</evidence>
<dbReference type="EMBL" id="KD044458">
    <property type="protein sequence ID" value="EMS65449.1"/>
    <property type="molecule type" value="Genomic_DNA"/>
</dbReference>
<dbReference type="Pfam" id="PF23262">
    <property type="entry name" value="NFD4_C"/>
    <property type="match status" value="1"/>
</dbReference>